<accession>A0A1I7UGA5</accession>
<dbReference type="Pfam" id="PF00337">
    <property type="entry name" value="Gal-bind_lectin"/>
    <property type="match status" value="1"/>
</dbReference>
<dbReference type="InterPro" id="IPR001079">
    <property type="entry name" value="Galectin_CRD"/>
</dbReference>
<keyword evidence="1 2" id="KW-0430">Lectin</keyword>
<dbReference type="InterPro" id="IPR013320">
    <property type="entry name" value="ConA-like_dom_sf"/>
</dbReference>
<sequence>MGFFLLFLLFPFVNSLLRPIAPGVSILCNRLTGNYHGVTVMFGRPLENGDSITWNGTIAAYANSANVPDNLKWTLWGTPSLNEAPFHMRQDVPKQTTIWNNFVGKWQYELYGPALFQLGQPYQVTVKMVGNAFQAYTNGVLMYSFPIRSSVAGIMAADFVGAGTTNWIEIQCANPPFTTRSPRPPRPGHGHGGHGGKHHHNSGSSSDESCEH</sequence>
<dbReference type="Gene3D" id="2.60.120.200">
    <property type="match status" value="1"/>
</dbReference>
<evidence type="ECO:0000313" key="7">
    <source>
        <dbReference type="WBParaSite" id="Csp11.Scaffold629.g9030.t1"/>
    </source>
</evidence>
<evidence type="ECO:0000256" key="4">
    <source>
        <dbReference type="SAM" id="SignalP"/>
    </source>
</evidence>
<protein>
    <recommendedName>
        <fullName evidence="2">Galectin</fullName>
    </recommendedName>
</protein>
<dbReference type="PROSITE" id="PS51304">
    <property type="entry name" value="GALECTIN"/>
    <property type="match status" value="1"/>
</dbReference>
<feature type="chain" id="PRO_5012113816" description="Galectin" evidence="4">
    <location>
        <begin position="16"/>
        <end position="212"/>
    </location>
</feature>
<dbReference type="SUPFAM" id="SSF49899">
    <property type="entry name" value="Concanavalin A-like lectins/glucanases"/>
    <property type="match status" value="1"/>
</dbReference>
<keyword evidence="6" id="KW-1185">Reference proteome</keyword>
<feature type="domain" description="Galectin" evidence="5">
    <location>
        <begin position="38"/>
        <end position="171"/>
    </location>
</feature>
<dbReference type="eggNOG" id="ENOG502TIZF">
    <property type="taxonomic scope" value="Eukaryota"/>
</dbReference>
<organism evidence="6 7">
    <name type="scientific">Caenorhabditis tropicalis</name>
    <dbReference type="NCBI Taxonomy" id="1561998"/>
    <lineage>
        <taxon>Eukaryota</taxon>
        <taxon>Metazoa</taxon>
        <taxon>Ecdysozoa</taxon>
        <taxon>Nematoda</taxon>
        <taxon>Chromadorea</taxon>
        <taxon>Rhabditida</taxon>
        <taxon>Rhabditina</taxon>
        <taxon>Rhabditomorpha</taxon>
        <taxon>Rhabditoidea</taxon>
        <taxon>Rhabditidae</taxon>
        <taxon>Peloderinae</taxon>
        <taxon>Caenorhabditis</taxon>
    </lineage>
</organism>
<reference evidence="7" key="1">
    <citation type="submission" date="2016-11" db="UniProtKB">
        <authorList>
            <consortium name="WormBaseParasite"/>
        </authorList>
    </citation>
    <scope>IDENTIFICATION</scope>
</reference>
<keyword evidence="4" id="KW-0732">Signal</keyword>
<evidence type="ECO:0000256" key="2">
    <source>
        <dbReference type="RuleBase" id="RU102079"/>
    </source>
</evidence>
<feature type="region of interest" description="Disordered" evidence="3">
    <location>
        <begin position="174"/>
        <end position="212"/>
    </location>
</feature>
<feature type="signal peptide" evidence="4">
    <location>
        <begin position="1"/>
        <end position="15"/>
    </location>
</feature>
<feature type="compositionally biased region" description="Basic residues" evidence="3">
    <location>
        <begin position="186"/>
        <end position="201"/>
    </location>
</feature>
<evidence type="ECO:0000256" key="1">
    <source>
        <dbReference type="ARBA" id="ARBA00022734"/>
    </source>
</evidence>
<name>A0A1I7UGA5_9PELO</name>
<dbReference type="Proteomes" id="UP000095282">
    <property type="component" value="Unplaced"/>
</dbReference>
<evidence type="ECO:0000256" key="3">
    <source>
        <dbReference type="SAM" id="MobiDB-lite"/>
    </source>
</evidence>
<dbReference type="GO" id="GO:0030246">
    <property type="term" value="F:carbohydrate binding"/>
    <property type="evidence" value="ECO:0007669"/>
    <property type="project" value="UniProtKB-UniRule"/>
</dbReference>
<dbReference type="AlphaFoldDB" id="A0A1I7UGA5"/>
<evidence type="ECO:0000259" key="5">
    <source>
        <dbReference type="PROSITE" id="PS51304"/>
    </source>
</evidence>
<proteinExistence type="predicted"/>
<evidence type="ECO:0000313" key="6">
    <source>
        <dbReference type="Proteomes" id="UP000095282"/>
    </source>
</evidence>
<dbReference type="WBParaSite" id="Csp11.Scaffold629.g9030.t1">
    <property type="protein sequence ID" value="Csp11.Scaffold629.g9030.t1"/>
    <property type="gene ID" value="Csp11.Scaffold629.g9030"/>
</dbReference>